<evidence type="ECO:0000256" key="1">
    <source>
        <dbReference type="ARBA" id="ARBA00004123"/>
    </source>
</evidence>
<evidence type="ECO:0000313" key="14">
    <source>
        <dbReference type="Proteomes" id="UP000008063"/>
    </source>
</evidence>
<evidence type="ECO:0000256" key="3">
    <source>
        <dbReference type="ARBA" id="ARBA00012417"/>
    </source>
</evidence>
<keyword evidence="14" id="KW-1185">Reference proteome</keyword>
<evidence type="ECO:0000256" key="10">
    <source>
        <dbReference type="SAM" id="MobiDB-lite"/>
    </source>
</evidence>
<evidence type="ECO:0000256" key="4">
    <source>
        <dbReference type="ARBA" id="ARBA00022679"/>
    </source>
</evidence>
<dbReference type="Gene3D" id="2.40.50.430">
    <property type="match status" value="1"/>
</dbReference>
<evidence type="ECO:0000313" key="13">
    <source>
        <dbReference type="EMBL" id="EGO00954.1"/>
    </source>
</evidence>
<feature type="domain" description="DNA polymerase delta subunit OB-fold" evidence="12">
    <location>
        <begin position="68"/>
        <end position="200"/>
    </location>
</feature>
<organism evidence="14">
    <name type="scientific">Serpula lacrymans var. lacrymans (strain S7.3)</name>
    <name type="common">Dry rot fungus</name>
    <dbReference type="NCBI Taxonomy" id="936435"/>
    <lineage>
        <taxon>Eukaryota</taxon>
        <taxon>Fungi</taxon>
        <taxon>Dikarya</taxon>
        <taxon>Basidiomycota</taxon>
        <taxon>Agaricomycotina</taxon>
        <taxon>Agaricomycetes</taxon>
        <taxon>Agaricomycetidae</taxon>
        <taxon>Boletales</taxon>
        <taxon>Coniophorineae</taxon>
        <taxon>Serpulaceae</taxon>
        <taxon>Serpula</taxon>
    </lineage>
</organism>
<feature type="compositionally biased region" description="Basic and acidic residues" evidence="10">
    <location>
        <begin position="292"/>
        <end position="301"/>
    </location>
</feature>
<dbReference type="GO" id="GO:0006281">
    <property type="term" value="P:DNA repair"/>
    <property type="evidence" value="ECO:0007669"/>
    <property type="project" value="UniProtKB-ARBA"/>
</dbReference>
<dbReference type="AlphaFoldDB" id="F8PTC4"/>
<dbReference type="eggNOG" id="KOG2732">
    <property type="taxonomic scope" value="Eukaryota"/>
</dbReference>
<evidence type="ECO:0000259" key="11">
    <source>
        <dbReference type="Pfam" id="PF04042"/>
    </source>
</evidence>
<evidence type="ECO:0000259" key="12">
    <source>
        <dbReference type="Pfam" id="PF18018"/>
    </source>
</evidence>
<dbReference type="EMBL" id="GL945478">
    <property type="protein sequence ID" value="EGO00954.1"/>
    <property type="molecule type" value="Genomic_DNA"/>
</dbReference>
<dbReference type="GO" id="GO:0003887">
    <property type="term" value="F:DNA-directed DNA polymerase activity"/>
    <property type="evidence" value="ECO:0007669"/>
    <property type="project" value="UniProtKB-KW"/>
</dbReference>
<feature type="domain" description="DNA polymerase alpha/delta/epsilon subunit B" evidence="11">
    <location>
        <begin position="407"/>
        <end position="481"/>
    </location>
</feature>
<dbReference type="FunCoup" id="F8PTC4">
    <property type="interactions" value="332"/>
</dbReference>
<dbReference type="OMA" id="HCILIGT"/>
<proteinExistence type="inferred from homology"/>
<dbReference type="GO" id="GO:0003677">
    <property type="term" value="F:DNA binding"/>
    <property type="evidence" value="ECO:0007669"/>
    <property type="project" value="InterPro"/>
</dbReference>
<gene>
    <name evidence="13" type="ORF">SERLA73DRAFT_159552</name>
</gene>
<reference evidence="14" key="1">
    <citation type="journal article" date="2011" name="Science">
        <title>The plant cell wall-decomposing machinery underlies the functional diversity of forest fungi.</title>
        <authorList>
            <person name="Eastwood D.C."/>
            <person name="Floudas D."/>
            <person name="Binder M."/>
            <person name="Majcherczyk A."/>
            <person name="Schneider P."/>
            <person name="Aerts A."/>
            <person name="Asiegbu F.O."/>
            <person name="Baker S.E."/>
            <person name="Barry K."/>
            <person name="Bendiksby M."/>
            <person name="Blumentritt M."/>
            <person name="Coutinho P.M."/>
            <person name="Cullen D."/>
            <person name="de Vries R.P."/>
            <person name="Gathman A."/>
            <person name="Goodell B."/>
            <person name="Henrissat B."/>
            <person name="Ihrmark K."/>
            <person name="Kauserud H."/>
            <person name="Kohler A."/>
            <person name="LaButti K."/>
            <person name="Lapidus A."/>
            <person name="Lavin J.L."/>
            <person name="Lee Y.-H."/>
            <person name="Lindquist E."/>
            <person name="Lilly W."/>
            <person name="Lucas S."/>
            <person name="Morin E."/>
            <person name="Murat C."/>
            <person name="Oguiza J.A."/>
            <person name="Park J."/>
            <person name="Pisabarro A.G."/>
            <person name="Riley R."/>
            <person name="Rosling A."/>
            <person name="Salamov A."/>
            <person name="Schmidt O."/>
            <person name="Schmutz J."/>
            <person name="Skrede I."/>
            <person name="Stenlid J."/>
            <person name="Wiebenga A."/>
            <person name="Xie X."/>
            <person name="Kuees U."/>
            <person name="Hibbett D.S."/>
            <person name="Hoffmeister D."/>
            <person name="Hoegberg N."/>
            <person name="Martin F."/>
            <person name="Grigoriev I.V."/>
            <person name="Watkinson S.C."/>
        </authorList>
    </citation>
    <scope>NUCLEOTIDE SEQUENCE [LARGE SCALE GENOMIC DNA]</scope>
    <source>
        <strain evidence="14">strain S7.3</strain>
    </source>
</reference>
<dbReference type="PANTHER" id="PTHR10416:SF0">
    <property type="entry name" value="DNA POLYMERASE DELTA SUBUNIT 2"/>
    <property type="match status" value="1"/>
</dbReference>
<dbReference type="PANTHER" id="PTHR10416">
    <property type="entry name" value="DNA POLYMERASE DELTA SUBUNIT 2"/>
    <property type="match status" value="1"/>
</dbReference>
<feature type="domain" description="DNA polymerase alpha/delta/epsilon subunit B" evidence="11">
    <location>
        <begin position="237"/>
        <end position="379"/>
    </location>
</feature>
<dbReference type="InParanoid" id="F8PTC4"/>
<evidence type="ECO:0000256" key="8">
    <source>
        <dbReference type="ARBA" id="ARBA00023242"/>
    </source>
</evidence>
<evidence type="ECO:0000256" key="2">
    <source>
        <dbReference type="ARBA" id="ARBA00006035"/>
    </source>
</evidence>
<keyword evidence="6" id="KW-0235">DNA replication</keyword>
<comment type="subcellular location">
    <subcellularLocation>
        <location evidence="1">Nucleus</location>
    </subcellularLocation>
</comment>
<dbReference type="EC" id="2.7.7.7" evidence="3"/>
<evidence type="ECO:0000256" key="6">
    <source>
        <dbReference type="ARBA" id="ARBA00022705"/>
    </source>
</evidence>
<keyword evidence="5" id="KW-0548">Nucleotidyltransferase</keyword>
<dbReference type="Proteomes" id="UP000008063">
    <property type="component" value="Unassembled WGS sequence"/>
</dbReference>
<comment type="similarity">
    <text evidence="2">Belongs to the DNA polymerase delta/II small subunit family.</text>
</comment>
<keyword evidence="7" id="KW-0239">DNA-directed DNA polymerase</keyword>
<dbReference type="GO" id="GO:0043625">
    <property type="term" value="C:delta DNA polymerase complex"/>
    <property type="evidence" value="ECO:0007669"/>
    <property type="project" value="TreeGrafter"/>
</dbReference>
<evidence type="ECO:0000256" key="9">
    <source>
        <dbReference type="ARBA" id="ARBA00049244"/>
    </source>
</evidence>
<protein>
    <recommendedName>
        <fullName evidence="3">DNA-directed DNA polymerase</fullName>
        <ecNumber evidence="3">2.7.7.7</ecNumber>
    </recommendedName>
</protein>
<dbReference type="GO" id="GO:0006273">
    <property type="term" value="P:lagging strand elongation"/>
    <property type="evidence" value="ECO:0007669"/>
    <property type="project" value="UniProtKB-ARBA"/>
</dbReference>
<dbReference type="STRING" id="936435.F8PTC4"/>
<dbReference type="Pfam" id="PF18018">
    <property type="entry name" value="DNA_pol_D_N"/>
    <property type="match status" value="1"/>
</dbReference>
<evidence type="ECO:0000256" key="5">
    <source>
        <dbReference type="ARBA" id="ARBA00022695"/>
    </source>
</evidence>
<dbReference type="InterPro" id="IPR007185">
    <property type="entry name" value="DNA_pol_a/d/e_bsu"/>
</dbReference>
<keyword evidence="4" id="KW-0808">Transferase</keyword>
<sequence length="543" mass="59842">MPKCGKYRMEKQRHFEAPISSKDIAIFPAQATCTVIFEPLEAQVHISYQLHRVSNDSTLPHVSSYKHQFSNIYFTRLTMLRKAVEQRAEKRWKNVAGKPTYVRRVLDVVKSQLCWIVGTVYIDMPLKPNVLQDIGRDHSIAPPPPPVKFNSDKDVVMLEDESGRITLVGEKVKVACLVTGVIVAVLGVETLNGEFEAIDVSIAGLAPFCENGGEVEDVMNTEEPDSLPPQIDEYIGIVSGLQIGSPSPIDAQIQMLVEFLVGEAGGPEDRKIAAQVSCLVIAGNSLAIPISKETDKDDKKDRRFKKASSHATFSPHPAAMLAAHLLDLSSVLPVHILPGPDDPAGAILPQQPFPRAMFGKASSSETFYCETNPVWLNIECENTKHLPPSKRTSTSRSKSSSLHLKRNILITSGQPVLDMYKYLSSPPSTCLSIAMSTLMWQHIAPTAPDTLWCHPFRDRDPFVLHQTPDIYVVGNAPEFATALVRSGDEDAKKEQRCRVVLVPSFAETGLLVLVNLRTLNVRCVGFGLEGTSAMKKELDSEKE</sequence>
<dbReference type="Pfam" id="PF04042">
    <property type="entry name" value="DNA_pol_E_B"/>
    <property type="match status" value="2"/>
</dbReference>
<dbReference type="OrthoDB" id="3763at2759"/>
<dbReference type="FunFam" id="2.40.50.430:FF:000002">
    <property type="entry name" value="DNA polymerase delta subunit"/>
    <property type="match status" value="1"/>
</dbReference>
<dbReference type="InterPro" id="IPR024826">
    <property type="entry name" value="DNA_pol_delta/II_ssu"/>
</dbReference>
<feature type="region of interest" description="Disordered" evidence="10">
    <location>
        <begin position="292"/>
        <end position="311"/>
    </location>
</feature>
<keyword evidence="8" id="KW-0539">Nucleus</keyword>
<comment type="catalytic activity">
    <reaction evidence="9">
        <text>DNA(n) + a 2'-deoxyribonucleoside 5'-triphosphate = DNA(n+1) + diphosphate</text>
        <dbReference type="Rhea" id="RHEA:22508"/>
        <dbReference type="Rhea" id="RHEA-COMP:17339"/>
        <dbReference type="Rhea" id="RHEA-COMP:17340"/>
        <dbReference type="ChEBI" id="CHEBI:33019"/>
        <dbReference type="ChEBI" id="CHEBI:61560"/>
        <dbReference type="ChEBI" id="CHEBI:173112"/>
        <dbReference type="EC" id="2.7.7.7"/>
    </reaction>
</comment>
<accession>F8PTC4</accession>
<dbReference type="Gene3D" id="3.60.21.50">
    <property type="match status" value="1"/>
</dbReference>
<dbReference type="InterPro" id="IPR040663">
    <property type="entry name" value="DNA_pol_D_N"/>
</dbReference>
<dbReference type="HOGENOM" id="CLU_021763_1_1_1"/>
<evidence type="ECO:0000256" key="7">
    <source>
        <dbReference type="ARBA" id="ARBA00022932"/>
    </source>
</evidence>
<name>F8PTC4_SERL3</name>